<comment type="caution">
    <text evidence="2">The sequence shown here is derived from an EMBL/GenBank/DDBJ whole genome shotgun (WGS) entry which is preliminary data.</text>
</comment>
<dbReference type="InterPro" id="IPR041201">
    <property type="entry name" value="PTPRJ_TM"/>
</dbReference>
<organism evidence="2 3">
    <name type="scientific">Xenoophorus captivus</name>
    <dbReference type="NCBI Taxonomy" id="1517983"/>
    <lineage>
        <taxon>Eukaryota</taxon>
        <taxon>Metazoa</taxon>
        <taxon>Chordata</taxon>
        <taxon>Craniata</taxon>
        <taxon>Vertebrata</taxon>
        <taxon>Euteleostomi</taxon>
        <taxon>Actinopterygii</taxon>
        <taxon>Neopterygii</taxon>
        <taxon>Teleostei</taxon>
        <taxon>Neoteleostei</taxon>
        <taxon>Acanthomorphata</taxon>
        <taxon>Ovalentaria</taxon>
        <taxon>Atherinomorphae</taxon>
        <taxon>Cyprinodontiformes</taxon>
        <taxon>Goodeidae</taxon>
        <taxon>Xenoophorus</taxon>
    </lineage>
</organism>
<feature type="non-terminal residue" evidence="2">
    <location>
        <position position="1"/>
    </location>
</feature>
<dbReference type="Pfam" id="PF18861">
    <property type="entry name" value="PTP_tm"/>
    <property type="match status" value="1"/>
</dbReference>
<evidence type="ECO:0000313" key="2">
    <source>
        <dbReference type="EMBL" id="MEQ2218684.1"/>
    </source>
</evidence>
<protein>
    <recommendedName>
        <fullName evidence="1">PTPRJ transmembrane domain-containing protein</fullName>
    </recommendedName>
</protein>
<name>A0ABV0SEH6_9TELE</name>
<keyword evidence="3" id="KW-1185">Reference proteome</keyword>
<evidence type="ECO:0000259" key="1">
    <source>
        <dbReference type="Pfam" id="PF18861"/>
    </source>
</evidence>
<feature type="domain" description="PTPRJ transmembrane" evidence="1">
    <location>
        <begin position="48"/>
        <end position="113"/>
    </location>
</feature>
<reference evidence="2 3" key="1">
    <citation type="submission" date="2021-06" db="EMBL/GenBank/DDBJ databases">
        <authorList>
            <person name="Palmer J.M."/>
        </authorList>
    </citation>
    <scope>NUCLEOTIDE SEQUENCE [LARGE SCALE GENOMIC DNA]</scope>
    <source>
        <strain evidence="2 3">XC_2019</strain>
        <tissue evidence="2">Muscle</tissue>
    </source>
</reference>
<gene>
    <name evidence="2" type="ORF">XENOCAPTIV_006766</name>
</gene>
<sequence length="113" mass="12596">PNPPGPIEILSKTTDSIDLLWGAAPLMSTASGYFYKLTYNPLQQTVNSSNLEKFLVKTYDDWKHKSAQVYLATVVSYITTSRSSINPLEISVGTKSTWKVYKNDVLDPSGTYK</sequence>
<proteinExistence type="predicted"/>
<evidence type="ECO:0000313" key="3">
    <source>
        <dbReference type="Proteomes" id="UP001434883"/>
    </source>
</evidence>
<dbReference type="EMBL" id="JAHRIN010077378">
    <property type="protein sequence ID" value="MEQ2218684.1"/>
    <property type="molecule type" value="Genomic_DNA"/>
</dbReference>
<accession>A0ABV0SEH6</accession>
<dbReference type="Proteomes" id="UP001434883">
    <property type="component" value="Unassembled WGS sequence"/>
</dbReference>